<dbReference type="PANTHER" id="PTHR11668:SF496">
    <property type="entry name" value="SERINE_THREONINE-PROTEIN PHOSPHATASE"/>
    <property type="match status" value="1"/>
</dbReference>
<feature type="domain" description="Serine/threonine specific protein phosphatases" evidence="1">
    <location>
        <begin position="121"/>
        <end position="126"/>
    </location>
</feature>
<dbReference type="PRINTS" id="PR00114">
    <property type="entry name" value="STPHPHTASE"/>
</dbReference>
<protein>
    <submittedName>
        <fullName evidence="2">Diadenosine tetraphosphatase</fullName>
    </submittedName>
</protein>
<dbReference type="InterPro" id="IPR050341">
    <property type="entry name" value="PP1_catalytic_subunit"/>
</dbReference>
<dbReference type="Proteomes" id="UP000058925">
    <property type="component" value="Chromosome"/>
</dbReference>
<dbReference type="GO" id="GO:0016787">
    <property type="term" value="F:hydrolase activity"/>
    <property type="evidence" value="ECO:0007669"/>
    <property type="project" value="InterPro"/>
</dbReference>
<dbReference type="PANTHER" id="PTHR11668">
    <property type="entry name" value="SERINE/THREONINE PROTEIN PHOSPHATASE"/>
    <property type="match status" value="1"/>
</dbReference>
<dbReference type="RefSeq" id="WP_196815691.1">
    <property type="nucleotide sequence ID" value="NZ_CP012850.1"/>
</dbReference>
<gene>
    <name evidence="2" type="ORF">NMY3_02232</name>
</gene>
<dbReference type="SUPFAM" id="SSF56300">
    <property type="entry name" value="Metallo-dependent phosphatases"/>
    <property type="match status" value="1"/>
</dbReference>
<name>A0A654MAD2_9ARCH</name>
<evidence type="ECO:0000259" key="1">
    <source>
        <dbReference type="PROSITE" id="PS00125"/>
    </source>
</evidence>
<dbReference type="AlphaFoldDB" id="A0A654MAD2"/>
<dbReference type="InterPro" id="IPR004843">
    <property type="entry name" value="Calcineurin-like_PHP"/>
</dbReference>
<dbReference type="GeneID" id="60422182"/>
<keyword evidence="3" id="KW-1185">Reference proteome</keyword>
<dbReference type="CDD" id="cd00144">
    <property type="entry name" value="MPP_PPP_family"/>
    <property type="match status" value="1"/>
</dbReference>
<dbReference type="Pfam" id="PF00149">
    <property type="entry name" value="Metallophos"/>
    <property type="match status" value="1"/>
</dbReference>
<dbReference type="InterPro" id="IPR029052">
    <property type="entry name" value="Metallo-depent_PP-like"/>
</dbReference>
<evidence type="ECO:0000313" key="3">
    <source>
        <dbReference type="Proteomes" id="UP000058925"/>
    </source>
</evidence>
<dbReference type="KEGG" id="taa:NMY3_02232"/>
<dbReference type="OrthoDB" id="303721at2157"/>
<dbReference type="InterPro" id="IPR006186">
    <property type="entry name" value="Ser/Thr-sp_prot-phosphatase"/>
</dbReference>
<accession>A0A654MAD2</accession>
<evidence type="ECO:0000313" key="2">
    <source>
        <dbReference type="EMBL" id="ALI36432.1"/>
    </source>
</evidence>
<sequence length="315" mass="36583">MDSLLTSFDYTFEESRKLFEKITLIHNDQNLQGFISDIGMSSGDYLNFQIPDNLVVIGDLHGDFTSLKKIMNKITYKEYLETESNILIFLGDYVDRGKYSLEVLLSLCSIKSQFPNNMFMLRGNHEAYHRFPFSAFDFLSDLHKKFGSSAQTLYSNTIIPFFDSLSSICEINGFGLLVHGGLPIIEDVEFFKNYKFRLSDMKSDEELLEEFLWNDPREFTDRNWQASNRGLGKYFGINITKNWLNHTNTKLIIRGHEPCMGYKFNHENKVLTLFSSKDPYPKFESAYLQISKKQIESLNLTADIKKFVHGVEDVF</sequence>
<dbReference type="PROSITE" id="PS00125">
    <property type="entry name" value="SER_THR_PHOSPHATASE"/>
    <property type="match status" value="1"/>
</dbReference>
<proteinExistence type="predicted"/>
<reference evidence="3" key="1">
    <citation type="submission" date="2015-10" db="EMBL/GenBank/DDBJ databases">
        <title>Niche specialization of a soil ammonia-oxidizing archaeon, Candidatus Nitrosocosmicus oleophilus.</title>
        <authorList>
            <person name="Jung M.-Y."/>
            <person name="Rhee S.-K."/>
        </authorList>
    </citation>
    <scope>NUCLEOTIDE SEQUENCE [LARGE SCALE GENOMIC DNA]</scope>
    <source>
        <strain evidence="3">MY3</strain>
    </source>
</reference>
<dbReference type="SMART" id="SM00156">
    <property type="entry name" value="PP2Ac"/>
    <property type="match status" value="1"/>
</dbReference>
<dbReference type="EMBL" id="CP012850">
    <property type="protein sequence ID" value="ALI36432.1"/>
    <property type="molecule type" value="Genomic_DNA"/>
</dbReference>
<organism evidence="2 3">
    <name type="scientific">Candidatus Nitrosocosmicus oleophilus</name>
    <dbReference type="NCBI Taxonomy" id="1353260"/>
    <lineage>
        <taxon>Archaea</taxon>
        <taxon>Nitrososphaerota</taxon>
        <taxon>Nitrososphaeria</taxon>
        <taxon>Nitrososphaerales</taxon>
        <taxon>Nitrososphaeraceae</taxon>
        <taxon>Candidatus Nitrosocosmicus</taxon>
    </lineage>
</organism>
<dbReference type="Gene3D" id="3.60.21.10">
    <property type="match status" value="1"/>
</dbReference>